<dbReference type="EMBL" id="JAAAIP010000097">
    <property type="protein sequence ID" value="KAG0325928.1"/>
    <property type="molecule type" value="Genomic_DNA"/>
</dbReference>
<keyword evidence="4" id="KW-1185">Reference proteome</keyword>
<dbReference type="GO" id="GO:0009927">
    <property type="term" value="F:histidine phosphotransfer kinase activity"/>
    <property type="evidence" value="ECO:0007669"/>
    <property type="project" value="InterPro"/>
</dbReference>
<dbReference type="PANTHER" id="PTHR28242:SF52">
    <property type="entry name" value="PHOSPHORELAY INTERMEDIATE PROTEIN YPD1"/>
    <property type="match status" value="1"/>
</dbReference>
<evidence type="ECO:0000313" key="3">
    <source>
        <dbReference type="EMBL" id="KAG0325928.1"/>
    </source>
</evidence>
<feature type="domain" description="HPt" evidence="2">
    <location>
        <begin position="87"/>
        <end position="192"/>
    </location>
</feature>
<feature type="modified residue" description="Phosphohistidine" evidence="1">
    <location>
        <position position="126"/>
    </location>
</feature>
<dbReference type="InterPro" id="IPR036641">
    <property type="entry name" value="HPT_dom_sf"/>
</dbReference>
<comment type="caution">
    <text evidence="3">The sequence shown here is derived from an EMBL/GenBank/DDBJ whole genome shotgun (WGS) entry which is preliminary data.</text>
</comment>
<dbReference type="SUPFAM" id="SSF47226">
    <property type="entry name" value="Histidine-containing phosphotransfer domain, HPT domain"/>
    <property type="match status" value="1"/>
</dbReference>
<dbReference type="GO" id="GO:0005737">
    <property type="term" value="C:cytoplasm"/>
    <property type="evidence" value="ECO:0007669"/>
    <property type="project" value="TreeGrafter"/>
</dbReference>
<dbReference type="InterPro" id="IPR045871">
    <property type="entry name" value="AHP1-5/YPD1"/>
</dbReference>
<evidence type="ECO:0000256" key="1">
    <source>
        <dbReference type="PROSITE-ProRule" id="PRU00110"/>
    </source>
</evidence>
<dbReference type="Gene3D" id="1.20.120.160">
    <property type="entry name" value="HPT domain"/>
    <property type="match status" value="1"/>
</dbReference>
<accession>A0A9P6UXI1</accession>
<dbReference type="SMART" id="SM00073">
    <property type="entry name" value="HPT"/>
    <property type="match status" value="1"/>
</dbReference>
<sequence length="201" mass="22790">MEEMITGKHHKDVDDAHAHTAVDSNNIYNTENNAFMMTTMATHPDPAPVVVVDLDTEELKGDDIIDHAVFDQLLEMDDDDDDDEEEDRGFSKSLVWKYFEQAERTFGELDDAKTRLDFPELSRLGHFLKGSSAALGLIKIGASCEQLQRYGRDANGITAITDKEAKEAKEAETLIQTLLTEMRHEYNKAHEYLTKFYEGSQ</sequence>
<dbReference type="CDD" id="cd00088">
    <property type="entry name" value="HPT"/>
    <property type="match status" value="1"/>
</dbReference>
<dbReference type="AlphaFoldDB" id="A0A9P6UXI1"/>
<proteinExistence type="predicted"/>
<dbReference type="PROSITE" id="PS50894">
    <property type="entry name" value="HPT"/>
    <property type="match status" value="1"/>
</dbReference>
<dbReference type="GO" id="GO:0000160">
    <property type="term" value="P:phosphorelay signal transduction system"/>
    <property type="evidence" value="ECO:0007669"/>
    <property type="project" value="InterPro"/>
</dbReference>
<organism evidence="3 4">
    <name type="scientific">Dissophora globulifera</name>
    <dbReference type="NCBI Taxonomy" id="979702"/>
    <lineage>
        <taxon>Eukaryota</taxon>
        <taxon>Fungi</taxon>
        <taxon>Fungi incertae sedis</taxon>
        <taxon>Mucoromycota</taxon>
        <taxon>Mortierellomycotina</taxon>
        <taxon>Mortierellomycetes</taxon>
        <taxon>Mortierellales</taxon>
        <taxon>Mortierellaceae</taxon>
        <taxon>Dissophora</taxon>
    </lineage>
</organism>
<name>A0A9P6UXI1_9FUNG</name>
<dbReference type="Proteomes" id="UP000738325">
    <property type="component" value="Unassembled WGS sequence"/>
</dbReference>
<protein>
    <recommendedName>
        <fullName evidence="2">HPt domain-containing protein</fullName>
    </recommendedName>
</protein>
<evidence type="ECO:0000313" key="4">
    <source>
        <dbReference type="Proteomes" id="UP000738325"/>
    </source>
</evidence>
<dbReference type="PANTHER" id="PTHR28242">
    <property type="entry name" value="PHOSPHORELAY INTERMEDIATE PROTEIN YPD1"/>
    <property type="match status" value="1"/>
</dbReference>
<keyword evidence="1" id="KW-0597">Phosphoprotein</keyword>
<dbReference type="InterPro" id="IPR008207">
    <property type="entry name" value="Sig_transdc_His_kin_Hpt_dom"/>
</dbReference>
<dbReference type="GO" id="GO:0043424">
    <property type="term" value="F:protein histidine kinase binding"/>
    <property type="evidence" value="ECO:0007669"/>
    <property type="project" value="InterPro"/>
</dbReference>
<dbReference type="Pfam" id="PF01627">
    <property type="entry name" value="Hpt"/>
    <property type="match status" value="1"/>
</dbReference>
<dbReference type="GO" id="GO:0005634">
    <property type="term" value="C:nucleus"/>
    <property type="evidence" value="ECO:0007669"/>
    <property type="project" value="TreeGrafter"/>
</dbReference>
<dbReference type="OrthoDB" id="1673781at2759"/>
<reference evidence="3" key="1">
    <citation type="journal article" date="2020" name="Fungal Divers.">
        <title>Resolving the Mortierellaceae phylogeny through synthesis of multi-gene phylogenetics and phylogenomics.</title>
        <authorList>
            <person name="Vandepol N."/>
            <person name="Liber J."/>
            <person name="Desiro A."/>
            <person name="Na H."/>
            <person name="Kennedy M."/>
            <person name="Barry K."/>
            <person name="Grigoriev I.V."/>
            <person name="Miller A.N."/>
            <person name="O'Donnell K."/>
            <person name="Stajich J.E."/>
            <person name="Bonito G."/>
        </authorList>
    </citation>
    <scope>NUCLEOTIDE SEQUENCE</scope>
    <source>
        <strain evidence="3">REB-010B</strain>
    </source>
</reference>
<gene>
    <name evidence="3" type="ORF">BGZ99_010381</name>
</gene>
<evidence type="ECO:0000259" key="2">
    <source>
        <dbReference type="PROSITE" id="PS50894"/>
    </source>
</evidence>